<dbReference type="SUPFAM" id="SSF52833">
    <property type="entry name" value="Thioredoxin-like"/>
    <property type="match status" value="1"/>
</dbReference>
<protein>
    <submittedName>
        <fullName evidence="5">Theta class glutathione S-transferase</fullName>
    </submittedName>
</protein>
<dbReference type="Pfam" id="PF02798">
    <property type="entry name" value="GST_N"/>
    <property type="match status" value="1"/>
</dbReference>
<dbReference type="PANTHER" id="PTHR44051">
    <property type="entry name" value="GLUTATHIONE S-TRANSFERASE-RELATED"/>
    <property type="match status" value="1"/>
</dbReference>
<name>A0A137PDQ4_CONC2</name>
<dbReference type="Gene3D" id="3.40.30.10">
    <property type="entry name" value="Glutaredoxin"/>
    <property type="match status" value="1"/>
</dbReference>
<gene>
    <name evidence="5" type="ORF">CONCODRAFT_4016</name>
</gene>
<evidence type="ECO:0000313" key="6">
    <source>
        <dbReference type="Proteomes" id="UP000070444"/>
    </source>
</evidence>
<keyword evidence="5" id="KW-0808">Transferase</keyword>
<dbReference type="OMA" id="EYYECNN"/>
<comment type="similarity">
    <text evidence="1 2">Belongs to the GST superfamily.</text>
</comment>
<dbReference type="Proteomes" id="UP000070444">
    <property type="component" value="Unassembled WGS sequence"/>
</dbReference>
<dbReference type="PROSITE" id="PS50405">
    <property type="entry name" value="GST_CTER"/>
    <property type="match status" value="1"/>
</dbReference>
<dbReference type="SFLD" id="SFLDS00019">
    <property type="entry name" value="Glutathione_Transferase_(cytos"/>
    <property type="match status" value="1"/>
</dbReference>
<feature type="domain" description="GST C-terminal" evidence="4">
    <location>
        <begin position="93"/>
        <end position="219"/>
    </location>
</feature>
<sequence length="239" mass="27333">MTNPDITFYTADSANGWKVSIALEILGINYKTVELDISKNEQKEAWFLKINPNGRAPAIVDHNNGDFKVIESGAILHYLVQRYDPEHKLWPKEFNQQSEVLQWVFFQMAGVGPMQGQAAHFGAKAPERNQYAIDRYLNETKRLYSVLEGKLEGHDFIAADQLSIADLAIFPWVIEAYRLAIDLTEFPNLNAWTQRLVVIPEVVRGLDVPIPNDYRVTILNPKKVKEQLAKWSPDFYATN</sequence>
<accession>A0A137PDQ4</accession>
<evidence type="ECO:0000259" key="4">
    <source>
        <dbReference type="PROSITE" id="PS50405"/>
    </source>
</evidence>
<evidence type="ECO:0000256" key="2">
    <source>
        <dbReference type="RuleBase" id="RU003494"/>
    </source>
</evidence>
<organism evidence="5 6">
    <name type="scientific">Conidiobolus coronatus (strain ATCC 28846 / CBS 209.66 / NRRL 28638)</name>
    <name type="common">Delacroixia coronata</name>
    <dbReference type="NCBI Taxonomy" id="796925"/>
    <lineage>
        <taxon>Eukaryota</taxon>
        <taxon>Fungi</taxon>
        <taxon>Fungi incertae sedis</taxon>
        <taxon>Zoopagomycota</taxon>
        <taxon>Entomophthoromycotina</taxon>
        <taxon>Entomophthoromycetes</taxon>
        <taxon>Entomophthorales</taxon>
        <taxon>Ancylistaceae</taxon>
        <taxon>Conidiobolus</taxon>
    </lineage>
</organism>
<dbReference type="PANTHER" id="PTHR44051:SF8">
    <property type="entry name" value="GLUTATHIONE S-TRANSFERASE GSTA"/>
    <property type="match status" value="1"/>
</dbReference>
<dbReference type="InterPro" id="IPR004046">
    <property type="entry name" value="GST_C"/>
</dbReference>
<dbReference type="Gene3D" id="1.20.1050.10">
    <property type="match status" value="1"/>
</dbReference>
<dbReference type="GO" id="GO:0016740">
    <property type="term" value="F:transferase activity"/>
    <property type="evidence" value="ECO:0007669"/>
    <property type="project" value="UniProtKB-KW"/>
</dbReference>
<proteinExistence type="inferred from homology"/>
<keyword evidence="6" id="KW-1185">Reference proteome</keyword>
<dbReference type="STRING" id="796925.A0A137PDQ4"/>
<dbReference type="InterPro" id="IPR004045">
    <property type="entry name" value="Glutathione_S-Trfase_N"/>
</dbReference>
<dbReference type="SUPFAM" id="SSF47616">
    <property type="entry name" value="GST C-terminal domain-like"/>
    <property type="match status" value="1"/>
</dbReference>
<dbReference type="CDD" id="cd03048">
    <property type="entry name" value="GST_N_Ure2p_like"/>
    <property type="match status" value="1"/>
</dbReference>
<dbReference type="SFLD" id="SFLDG01151">
    <property type="entry name" value="Main.2:_Nu-like"/>
    <property type="match status" value="1"/>
</dbReference>
<evidence type="ECO:0000256" key="1">
    <source>
        <dbReference type="ARBA" id="ARBA00007409"/>
    </source>
</evidence>
<evidence type="ECO:0000259" key="3">
    <source>
        <dbReference type="PROSITE" id="PS50404"/>
    </source>
</evidence>
<evidence type="ECO:0000313" key="5">
    <source>
        <dbReference type="EMBL" id="KXN73127.1"/>
    </source>
</evidence>
<dbReference type="OrthoDB" id="422574at2759"/>
<dbReference type="InterPro" id="IPR036249">
    <property type="entry name" value="Thioredoxin-like_sf"/>
</dbReference>
<feature type="domain" description="GST N-terminal" evidence="3">
    <location>
        <begin position="3"/>
        <end position="87"/>
    </location>
</feature>
<dbReference type="EMBL" id="KQ964441">
    <property type="protein sequence ID" value="KXN73127.1"/>
    <property type="molecule type" value="Genomic_DNA"/>
</dbReference>
<dbReference type="AlphaFoldDB" id="A0A137PDQ4"/>
<dbReference type="InterPro" id="IPR010987">
    <property type="entry name" value="Glutathione-S-Trfase_C-like"/>
</dbReference>
<dbReference type="PROSITE" id="PS50404">
    <property type="entry name" value="GST_NTER"/>
    <property type="match status" value="1"/>
</dbReference>
<dbReference type="SFLD" id="SFLDG00358">
    <property type="entry name" value="Main_(cytGST)"/>
    <property type="match status" value="1"/>
</dbReference>
<dbReference type="Pfam" id="PF00043">
    <property type="entry name" value="GST_C"/>
    <property type="match status" value="1"/>
</dbReference>
<dbReference type="InterPro" id="IPR040079">
    <property type="entry name" value="Glutathione_S-Trfase"/>
</dbReference>
<dbReference type="InterPro" id="IPR036282">
    <property type="entry name" value="Glutathione-S-Trfase_C_sf"/>
</dbReference>
<reference evidence="5 6" key="1">
    <citation type="journal article" date="2015" name="Genome Biol. Evol.">
        <title>Phylogenomic analyses indicate that early fungi evolved digesting cell walls of algal ancestors of land plants.</title>
        <authorList>
            <person name="Chang Y."/>
            <person name="Wang S."/>
            <person name="Sekimoto S."/>
            <person name="Aerts A.L."/>
            <person name="Choi C."/>
            <person name="Clum A."/>
            <person name="LaButti K.M."/>
            <person name="Lindquist E.A."/>
            <person name="Yee Ngan C."/>
            <person name="Ohm R.A."/>
            <person name="Salamov A.A."/>
            <person name="Grigoriev I.V."/>
            <person name="Spatafora J.W."/>
            <person name="Berbee M.L."/>
        </authorList>
    </citation>
    <scope>NUCLEOTIDE SEQUENCE [LARGE SCALE GENOMIC DNA]</scope>
    <source>
        <strain evidence="5 6">NRRL 28638</strain>
    </source>
</reference>